<dbReference type="Pfam" id="PF01850">
    <property type="entry name" value="PIN"/>
    <property type="match status" value="1"/>
</dbReference>
<dbReference type="InterPro" id="IPR050556">
    <property type="entry name" value="Type_II_TA_system_RNase"/>
</dbReference>
<organism evidence="8 9">
    <name type="scientific">Halorussus aquaticus</name>
    <dbReference type="NCBI Taxonomy" id="2953748"/>
    <lineage>
        <taxon>Archaea</taxon>
        <taxon>Methanobacteriati</taxon>
        <taxon>Methanobacteriota</taxon>
        <taxon>Stenosarchaea group</taxon>
        <taxon>Halobacteria</taxon>
        <taxon>Halobacteriales</taxon>
        <taxon>Haladaptataceae</taxon>
        <taxon>Halorussus</taxon>
    </lineage>
</organism>
<keyword evidence="5" id="KW-0460">Magnesium</keyword>
<dbReference type="InterPro" id="IPR029060">
    <property type="entry name" value="PIN-like_dom_sf"/>
</dbReference>
<accession>A0ABD5Q6T8</accession>
<evidence type="ECO:0000256" key="1">
    <source>
        <dbReference type="ARBA" id="ARBA00001946"/>
    </source>
</evidence>
<dbReference type="EMBL" id="JBHSHT010000002">
    <property type="protein sequence ID" value="MFC4825936.1"/>
    <property type="molecule type" value="Genomic_DNA"/>
</dbReference>
<dbReference type="GO" id="GO:0004518">
    <property type="term" value="F:nuclease activity"/>
    <property type="evidence" value="ECO:0007669"/>
    <property type="project" value="UniProtKB-KW"/>
</dbReference>
<comment type="similarity">
    <text evidence="6">Belongs to the PINc/VapC protein family.</text>
</comment>
<dbReference type="PANTHER" id="PTHR33653">
    <property type="entry name" value="RIBONUCLEASE VAPC2"/>
    <property type="match status" value="1"/>
</dbReference>
<dbReference type="PANTHER" id="PTHR33653:SF1">
    <property type="entry name" value="RIBONUCLEASE VAPC2"/>
    <property type="match status" value="1"/>
</dbReference>
<keyword evidence="4" id="KW-0378">Hydrolase</keyword>
<gene>
    <name evidence="8" type="ORF">ACFO9K_16895</name>
</gene>
<dbReference type="SUPFAM" id="SSF88723">
    <property type="entry name" value="PIN domain-like"/>
    <property type="match status" value="1"/>
</dbReference>
<protein>
    <submittedName>
        <fullName evidence="8">Type II toxin-antitoxin system VapC family toxin</fullName>
    </submittedName>
</protein>
<dbReference type="Gene3D" id="3.40.50.1010">
    <property type="entry name" value="5'-nuclease"/>
    <property type="match status" value="1"/>
</dbReference>
<name>A0ABD5Q6T8_9EURY</name>
<evidence type="ECO:0000313" key="9">
    <source>
        <dbReference type="Proteomes" id="UP001595945"/>
    </source>
</evidence>
<sequence length="160" mass="17586">MTRTVVDTSALIALLYPEDRHNRRAVSLLQAAAADGAISINSVVYAELAADPYFESHEQLDAFLDDTGIGIEELPHDALFHAGEAFQTYLDRRGDGLQCGECGHQTTYECGGCGAPVTARQHVPADFLIGAHAETADELVTFDRGFYRDYFDVECRTVRE</sequence>
<evidence type="ECO:0000256" key="2">
    <source>
        <dbReference type="ARBA" id="ARBA00022722"/>
    </source>
</evidence>
<evidence type="ECO:0000259" key="7">
    <source>
        <dbReference type="Pfam" id="PF01850"/>
    </source>
</evidence>
<evidence type="ECO:0000256" key="6">
    <source>
        <dbReference type="ARBA" id="ARBA00038093"/>
    </source>
</evidence>
<dbReference type="Proteomes" id="UP001595945">
    <property type="component" value="Unassembled WGS sequence"/>
</dbReference>
<proteinExistence type="inferred from homology"/>
<evidence type="ECO:0000256" key="5">
    <source>
        <dbReference type="ARBA" id="ARBA00022842"/>
    </source>
</evidence>
<comment type="caution">
    <text evidence="8">The sequence shown here is derived from an EMBL/GenBank/DDBJ whole genome shotgun (WGS) entry which is preliminary data.</text>
</comment>
<reference evidence="8 9" key="1">
    <citation type="journal article" date="2019" name="Int. J. Syst. Evol. Microbiol.">
        <title>The Global Catalogue of Microorganisms (GCM) 10K type strain sequencing project: providing services to taxonomists for standard genome sequencing and annotation.</title>
        <authorList>
            <consortium name="The Broad Institute Genomics Platform"/>
            <consortium name="The Broad Institute Genome Sequencing Center for Infectious Disease"/>
            <person name="Wu L."/>
            <person name="Ma J."/>
        </authorList>
    </citation>
    <scope>NUCLEOTIDE SEQUENCE [LARGE SCALE GENOMIC DNA]</scope>
    <source>
        <strain evidence="8 9">XZYJ18</strain>
    </source>
</reference>
<evidence type="ECO:0000313" key="8">
    <source>
        <dbReference type="EMBL" id="MFC4825936.1"/>
    </source>
</evidence>
<evidence type="ECO:0000256" key="4">
    <source>
        <dbReference type="ARBA" id="ARBA00022801"/>
    </source>
</evidence>
<comment type="cofactor">
    <cofactor evidence="1">
        <name>Mg(2+)</name>
        <dbReference type="ChEBI" id="CHEBI:18420"/>
    </cofactor>
</comment>
<feature type="domain" description="PIN" evidence="7">
    <location>
        <begin position="5"/>
        <end position="89"/>
    </location>
</feature>
<dbReference type="AlphaFoldDB" id="A0ABD5Q6T8"/>
<dbReference type="CDD" id="cd09871">
    <property type="entry name" value="PIN_MtVapC28-VapC30-like"/>
    <property type="match status" value="1"/>
</dbReference>
<keyword evidence="3" id="KW-0479">Metal-binding</keyword>
<dbReference type="GO" id="GO:0046872">
    <property type="term" value="F:metal ion binding"/>
    <property type="evidence" value="ECO:0007669"/>
    <property type="project" value="UniProtKB-KW"/>
</dbReference>
<keyword evidence="2" id="KW-0540">Nuclease</keyword>
<dbReference type="GeneID" id="73043336"/>
<evidence type="ECO:0000256" key="3">
    <source>
        <dbReference type="ARBA" id="ARBA00022723"/>
    </source>
</evidence>
<dbReference type="GO" id="GO:0016787">
    <property type="term" value="F:hydrolase activity"/>
    <property type="evidence" value="ECO:0007669"/>
    <property type="project" value="UniProtKB-KW"/>
</dbReference>
<dbReference type="RefSeq" id="WP_254268438.1">
    <property type="nucleotide sequence ID" value="NZ_CP100400.1"/>
</dbReference>
<dbReference type="InterPro" id="IPR002716">
    <property type="entry name" value="PIN_dom"/>
</dbReference>
<keyword evidence="9" id="KW-1185">Reference proteome</keyword>